<keyword evidence="5 10" id="KW-0132">Cell division</keyword>
<keyword evidence="8 10" id="KW-0472">Membrane</keyword>
<evidence type="ECO:0000259" key="12">
    <source>
        <dbReference type="Pfam" id="PF02687"/>
    </source>
</evidence>
<dbReference type="GO" id="GO:0005886">
    <property type="term" value="C:plasma membrane"/>
    <property type="evidence" value="ECO:0007669"/>
    <property type="project" value="UniProtKB-SubCell"/>
</dbReference>
<dbReference type="PANTHER" id="PTHR47755:SF1">
    <property type="entry name" value="CELL DIVISION PROTEIN FTSX"/>
    <property type="match status" value="1"/>
</dbReference>
<keyword evidence="4 10" id="KW-1003">Cell membrane</keyword>
<dbReference type="Proteomes" id="UP000034048">
    <property type="component" value="Unassembled WGS sequence"/>
</dbReference>
<evidence type="ECO:0000256" key="2">
    <source>
        <dbReference type="ARBA" id="ARBA00007379"/>
    </source>
</evidence>
<name>A0A0G0RJP9_9BACT</name>
<dbReference type="PATRIC" id="fig|1618634.3.peg.420"/>
<sequence>MMFMLLSLWRVIKFSLQDILRNIWLSIVTILILILTLISVNLLISVQAISTAAVNTVKDKIDISLYLQSNTPEDKITSLKARLTVLENVKDVRYVSQDQALAAFQTAHQNDPKIIEALQELTDNPLTPSLVVEPKNTDNFEVLISELNRINDPIIESRNFEDHRLMLEKIDDITKKVSDAGFLVSSIFIFISLLVIFNTVRVGIYTHRNEIGIMRLVGASNWFIKAPFIVSSIIYTLLSMVVVVIIFYSFLSLLHPYLQTFFMGYNFNILTYFTSHFWSIFGLEFVLATMVNVIASLLAVSKYSKV</sequence>
<comment type="caution">
    <text evidence="14">The sequence shown here is derived from an EMBL/GenBank/DDBJ whole genome shotgun (WGS) entry which is preliminary data.</text>
</comment>
<feature type="transmembrane region" description="Helical" evidence="11">
    <location>
        <begin position="182"/>
        <end position="205"/>
    </location>
</feature>
<feature type="transmembrane region" description="Helical" evidence="11">
    <location>
        <begin position="23"/>
        <end position="44"/>
    </location>
</feature>
<feature type="transmembrane region" description="Helical" evidence="11">
    <location>
        <begin position="277"/>
        <end position="300"/>
    </location>
</feature>
<evidence type="ECO:0000256" key="3">
    <source>
        <dbReference type="ARBA" id="ARBA00021907"/>
    </source>
</evidence>
<dbReference type="InterPro" id="IPR003838">
    <property type="entry name" value="ABC3_permease_C"/>
</dbReference>
<comment type="similarity">
    <text evidence="2 10">Belongs to the ABC-4 integral membrane protein family. FtsX subfamily.</text>
</comment>
<dbReference type="Pfam" id="PF02687">
    <property type="entry name" value="FtsX"/>
    <property type="match status" value="1"/>
</dbReference>
<keyword evidence="7 11" id="KW-1133">Transmembrane helix</keyword>
<gene>
    <name evidence="14" type="ORF">UT42_C0036G0004</name>
</gene>
<evidence type="ECO:0000256" key="8">
    <source>
        <dbReference type="ARBA" id="ARBA00023136"/>
    </source>
</evidence>
<evidence type="ECO:0000313" key="15">
    <source>
        <dbReference type="Proteomes" id="UP000034048"/>
    </source>
</evidence>
<evidence type="ECO:0000256" key="7">
    <source>
        <dbReference type="ARBA" id="ARBA00022989"/>
    </source>
</evidence>
<dbReference type="Pfam" id="PF18075">
    <property type="entry name" value="FtsX_ECD"/>
    <property type="match status" value="1"/>
</dbReference>
<dbReference type="InterPro" id="IPR040690">
    <property type="entry name" value="FtsX_ECD"/>
</dbReference>
<protein>
    <recommendedName>
        <fullName evidence="3 10">Cell division protein FtsX</fullName>
    </recommendedName>
</protein>
<evidence type="ECO:0000256" key="9">
    <source>
        <dbReference type="ARBA" id="ARBA00023306"/>
    </source>
</evidence>
<evidence type="ECO:0000256" key="11">
    <source>
        <dbReference type="SAM" id="Phobius"/>
    </source>
</evidence>
<evidence type="ECO:0000256" key="1">
    <source>
        <dbReference type="ARBA" id="ARBA00004651"/>
    </source>
</evidence>
<dbReference type="Gene3D" id="3.30.70.3040">
    <property type="match status" value="1"/>
</dbReference>
<keyword evidence="9 10" id="KW-0131">Cell cycle</keyword>
<evidence type="ECO:0000256" key="10">
    <source>
        <dbReference type="PIRNR" id="PIRNR003097"/>
    </source>
</evidence>
<dbReference type="PIRSF" id="PIRSF003097">
    <property type="entry name" value="FtsX"/>
    <property type="match status" value="1"/>
</dbReference>
<reference evidence="14 15" key="1">
    <citation type="journal article" date="2015" name="Nature">
        <title>rRNA introns, odd ribosomes, and small enigmatic genomes across a large radiation of phyla.</title>
        <authorList>
            <person name="Brown C.T."/>
            <person name="Hug L.A."/>
            <person name="Thomas B.C."/>
            <person name="Sharon I."/>
            <person name="Castelle C.J."/>
            <person name="Singh A."/>
            <person name="Wilkins M.J."/>
            <person name="Williams K.H."/>
            <person name="Banfield J.F."/>
        </authorList>
    </citation>
    <scope>NUCLEOTIDE SEQUENCE [LARGE SCALE GENOMIC DNA]</scope>
</reference>
<dbReference type="EMBL" id="LBWS01000036">
    <property type="protein sequence ID" value="KKR13867.1"/>
    <property type="molecule type" value="Genomic_DNA"/>
</dbReference>
<feature type="domain" description="FtsX extracellular" evidence="13">
    <location>
        <begin position="62"/>
        <end position="150"/>
    </location>
</feature>
<dbReference type="AlphaFoldDB" id="A0A0G0RJP9"/>
<evidence type="ECO:0000256" key="5">
    <source>
        <dbReference type="ARBA" id="ARBA00022618"/>
    </source>
</evidence>
<dbReference type="PANTHER" id="PTHR47755">
    <property type="entry name" value="CELL DIVISION PROTEIN FTSX"/>
    <property type="match status" value="1"/>
</dbReference>
<accession>A0A0G0RJP9</accession>
<evidence type="ECO:0000259" key="13">
    <source>
        <dbReference type="Pfam" id="PF18075"/>
    </source>
</evidence>
<feature type="domain" description="ABC3 transporter permease C-terminal" evidence="12">
    <location>
        <begin position="183"/>
        <end position="305"/>
    </location>
</feature>
<keyword evidence="6 11" id="KW-0812">Transmembrane</keyword>
<comment type="subcellular location">
    <subcellularLocation>
        <location evidence="1">Cell membrane</location>
        <topology evidence="1">Multi-pass membrane protein</topology>
    </subcellularLocation>
</comment>
<proteinExistence type="inferred from homology"/>
<dbReference type="InterPro" id="IPR004513">
    <property type="entry name" value="FtsX"/>
</dbReference>
<dbReference type="GO" id="GO:0051301">
    <property type="term" value="P:cell division"/>
    <property type="evidence" value="ECO:0007669"/>
    <property type="project" value="UniProtKB-KW"/>
</dbReference>
<evidence type="ECO:0000256" key="6">
    <source>
        <dbReference type="ARBA" id="ARBA00022692"/>
    </source>
</evidence>
<evidence type="ECO:0000313" key="14">
    <source>
        <dbReference type="EMBL" id="KKR13867.1"/>
    </source>
</evidence>
<feature type="transmembrane region" description="Helical" evidence="11">
    <location>
        <begin position="226"/>
        <end position="257"/>
    </location>
</feature>
<organism evidence="14 15">
    <name type="scientific">Candidatus Falkowbacteria bacterium GW2011_GWA2_39_24</name>
    <dbReference type="NCBI Taxonomy" id="1618634"/>
    <lineage>
        <taxon>Bacteria</taxon>
        <taxon>Candidatus Falkowiibacteriota</taxon>
    </lineage>
</organism>
<evidence type="ECO:0000256" key="4">
    <source>
        <dbReference type="ARBA" id="ARBA00022475"/>
    </source>
</evidence>